<evidence type="ECO:0000256" key="2">
    <source>
        <dbReference type="ARBA" id="ARBA00008892"/>
    </source>
</evidence>
<gene>
    <name evidence="14" type="primary">atp8</name>
</gene>
<keyword evidence="10 12" id="KW-0496">Mitochondrion</keyword>
<evidence type="ECO:0000256" key="13">
    <source>
        <dbReference type="SAM" id="Phobius"/>
    </source>
</evidence>
<comment type="subunit">
    <text evidence="3">F-type ATPases have 2 components, CF(1) - the catalytic core - and CF(0) - the membrane proton channel.</text>
</comment>
<evidence type="ECO:0000256" key="8">
    <source>
        <dbReference type="ARBA" id="ARBA00022989"/>
    </source>
</evidence>
<evidence type="ECO:0000256" key="7">
    <source>
        <dbReference type="ARBA" id="ARBA00022781"/>
    </source>
</evidence>
<reference evidence="14" key="1">
    <citation type="journal article" date="2018" name="J. ISSAAS">
        <title>The contribution of mitochondrial metagenomics to large-scale data mining and phylogenetic analysis of Coleoptera.</title>
        <authorList>
            <person name="Miller K."/>
            <person name="Linard B."/>
            <person name="Motyka M."/>
            <person name="Bocek M."/>
            <person name="Vogler A.P."/>
        </authorList>
    </citation>
    <scope>NUCLEOTIDE SEQUENCE</scope>
</reference>
<dbReference type="GO" id="GO:0015986">
    <property type="term" value="P:proton motive force-driven ATP synthesis"/>
    <property type="evidence" value="ECO:0007669"/>
    <property type="project" value="InterPro"/>
</dbReference>
<evidence type="ECO:0000256" key="11">
    <source>
        <dbReference type="ARBA" id="ARBA00023136"/>
    </source>
</evidence>
<dbReference type="Pfam" id="PF00895">
    <property type="entry name" value="ATP-synt_8"/>
    <property type="match status" value="1"/>
</dbReference>
<evidence type="ECO:0000313" key="14">
    <source>
        <dbReference type="EMBL" id="AXS66505.1"/>
    </source>
</evidence>
<keyword evidence="9 12" id="KW-0406">Ion transport</keyword>
<evidence type="ECO:0000256" key="3">
    <source>
        <dbReference type="ARBA" id="ARBA00011291"/>
    </source>
</evidence>
<dbReference type="GO" id="GO:0045259">
    <property type="term" value="C:proton-transporting ATP synthase complex"/>
    <property type="evidence" value="ECO:0007669"/>
    <property type="project" value="UniProtKB-KW"/>
</dbReference>
<keyword evidence="4 12" id="KW-0813">Transport</keyword>
<evidence type="ECO:0000256" key="9">
    <source>
        <dbReference type="ARBA" id="ARBA00023065"/>
    </source>
</evidence>
<dbReference type="EMBL" id="MG193521">
    <property type="protein sequence ID" value="AXS66505.1"/>
    <property type="molecule type" value="Genomic_DNA"/>
</dbReference>
<comment type="subcellular location">
    <subcellularLocation>
        <location evidence="1 12">Mitochondrion membrane</location>
        <topology evidence="1 12">Single-pass membrane protein</topology>
    </subcellularLocation>
</comment>
<dbReference type="AlphaFoldDB" id="A0A346RKA8"/>
<evidence type="ECO:0000256" key="12">
    <source>
        <dbReference type="RuleBase" id="RU003661"/>
    </source>
</evidence>
<comment type="similarity">
    <text evidence="2 12">Belongs to the ATPase protein 8 family.</text>
</comment>
<evidence type="ECO:0000256" key="6">
    <source>
        <dbReference type="ARBA" id="ARBA00022692"/>
    </source>
</evidence>
<keyword evidence="5 12" id="KW-0138">CF(0)</keyword>
<sequence>MPQMSPLNWLMLMLFFITIFLFFNILNYYLILYKNNFSSSIKKIKNLNWKW</sequence>
<evidence type="ECO:0000256" key="5">
    <source>
        <dbReference type="ARBA" id="ARBA00022547"/>
    </source>
</evidence>
<protein>
    <recommendedName>
        <fullName evidence="12">ATP synthase complex subunit 8</fullName>
    </recommendedName>
</protein>
<dbReference type="InterPro" id="IPR001421">
    <property type="entry name" value="ATP8_metazoa"/>
</dbReference>
<name>A0A346RKA8_9CUCU</name>
<feature type="transmembrane region" description="Helical" evidence="13">
    <location>
        <begin position="12"/>
        <end position="33"/>
    </location>
</feature>
<organism evidence="14">
    <name type="scientific">Tenebrionoidea sp. 8 KM-2017</name>
    <dbReference type="NCBI Taxonomy" id="2219486"/>
    <lineage>
        <taxon>Eukaryota</taxon>
        <taxon>Metazoa</taxon>
        <taxon>Ecdysozoa</taxon>
        <taxon>Arthropoda</taxon>
        <taxon>Hexapoda</taxon>
        <taxon>Insecta</taxon>
        <taxon>Pterygota</taxon>
        <taxon>Neoptera</taxon>
        <taxon>Endopterygota</taxon>
        <taxon>Coleoptera</taxon>
        <taxon>Polyphaga</taxon>
        <taxon>Cucujiformia</taxon>
    </lineage>
</organism>
<keyword evidence="11 13" id="KW-0472">Membrane</keyword>
<evidence type="ECO:0000256" key="1">
    <source>
        <dbReference type="ARBA" id="ARBA00004304"/>
    </source>
</evidence>
<dbReference type="GO" id="GO:0015078">
    <property type="term" value="F:proton transmembrane transporter activity"/>
    <property type="evidence" value="ECO:0007669"/>
    <property type="project" value="InterPro"/>
</dbReference>
<accession>A0A346RKA8</accession>
<keyword evidence="8 13" id="KW-1133">Transmembrane helix</keyword>
<evidence type="ECO:0000256" key="4">
    <source>
        <dbReference type="ARBA" id="ARBA00022448"/>
    </source>
</evidence>
<dbReference type="GO" id="GO:0031966">
    <property type="term" value="C:mitochondrial membrane"/>
    <property type="evidence" value="ECO:0007669"/>
    <property type="project" value="UniProtKB-SubCell"/>
</dbReference>
<keyword evidence="6 12" id="KW-0812">Transmembrane</keyword>
<evidence type="ECO:0000256" key="10">
    <source>
        <dbReference type="ARBA" id="ARBA00023128"/>
    </source>
</evidence>
<keyword evidence="7 12" id="KW-0375">Hydrogen ion transport</keyword>
<geneLocation type="mitochondrion" evidence="14"/>
<proteinExistence type="inferred from homology"/>